<dbReference type="FunFam" id="3.40.190.290:FF:000001">
    <property type="entry name" value="Transcriptional regulator, LysR family"/>
    <property type="match status" value="1"/>
</dbReference>
<keyword evidence="2" id="KW-0805">Transcription regulation</keyword>
<dbReference type="PANTHER" id="PTHR30537:SF5">
    <property type="entry name" value="HTH-TYPE TRANSCRIPTIONAL ACTIVATOR TTDR-RELATED"/>
    <property type="match status" value="1"/>
</dbReference>
<dbReference type="Pfam" id="PF00126">
    <property type="entry name" value="HTH_1"/>
    <property type="match status" value="1"/>
</dbReference>
<dbReference type="InterPro" id="IPR000847">
    <property type="entry name" value="LysR_HTH_N"/>
</dbReference>
<dbReference type="Proteomes" id="UP000490535">
    <property type="component" value="Unassembled WGS sequence"/>
</dbReference>
<dbReference type="AlphaFoldDB" id="A0A833PGT4"/>
<protein>
    <submittedName>
        <fullName evidence="6">HTH-type transcriptional regulator DmlR</fullName>
    </submittedName>
</protein>
<comment type="caution">
    <text evidence="6">The sequence shown here is derived from an EMBL/GenBank/DDBJ whole genome shotgun (WGS) entry which is preliminary data.</text>
</comment>
<evidence type="ECO:0000259" key="5">
    <source>
        <dbReference type="PROSITE" id="PS50931"/>
    </source>
</evidence>
<evidence type="ECO:0000256" key="1">
    <source>
        <dbReference type="ARBA" id="ARBA00009437"/>
    </source>
</evidence>
<dbReference type="SUPFAM" id="SSF53850">
    <property type="entry name" value="Periplasmic binding protein-like II"/>
    <property type="match status" value="1"/>
</dbReference>
<dbReference type="Pfam" id="PF03466">
    <property type="entry name" value="LysR_substrate"/>
    <property type="match status" value="1"/>
</dbReference>
<dbReference type="EMBL" id="WNDP01000026">
    <property type="protein sequence ID" value="KAF1026260.1"/>
    <property type="molecule type" value="Genomic_DNA"/>
</dbReference>
<sequence>MNTEDFQFFLRVAELGSISQAAKQANIAVSVASQRIQRLENQLSLRLFYRTTLPVKLRLTEEALTLIEQGQPLLASFQALTENLKKQDQKLSGNINITASASFGVHVLVKVIADFLKLHPELSMNLDLNDQNVDLIAQGMDIAIRIGKLQNSSLIAKPLCINKRLLCAAPEYLQQFGTPHQIEDLALHRCIVQRHQKGVSHTWNFIHPEKSEQLLSVHVQGHFITNAGEGVRQAALSGLGISNHSYWHVHDDLSAGRLVQILPEFIVEPTAIYAVVPDRKLMPNKVKVLIEYLQDYFKNFNK</sequence>
<organism evidence="6 7">
    <name type="scientific">Acinetobacter bereziniae</name>
    <name type="common">Acinetobacter genomosp. 10</name>
    <dbReference type="NCBI Taxonomy" id="106648"/>
    <lineage>
        <taxon>Bacteria</taxon>
        <taxon>Pseudomonadati</taxon>
        <taxon>Pseudomonadota</taxon>
        <taxon>Gammaproteobacteria</taxon>
        <taxon>Moraxellales</taxon>
        <taxon>Moraxellaceae</taxon>
        <taxon>Acinetobacter</taxon>
    </lineage>
</organism>
<dbReference type="Gene3D" id="3.40.190.290">
    <property type="match status" value="1"/>
</dbReference>
<dbReference type="InterPro" id="IPR005119">
    <property type="entry name" value="LysR_subst-bd"/>
</dbReference>
<dbReference type="InterPro" id="IPR058163">
    <property type="entry name" value="LysR-type_TF_proteobact-type"/>
</dbReference>
<dbReference type="GO" id="GO:0003700">
    <property type="term" value="F:DNA-binding transcription factor activity"/>
    <property type="evidence" value="ECO:0007669"/>
    <property type="project" value="InterPro"/>
</dbReference>
<dbReference type="CDD" id="cd08422">
    <property type="entry name" value="PBP2_CrgA_like"/>
    <property type="match status" value="1"/>
</dbReference>
<dbReference type="InterPro" id="IPR036388">
    <property type="entry name" value="WH-like_DNA-bd_sf"/>
</dbReference>
<evidence type="ECO:0000313" key="7">
    <source>
        <dbReference type="Proteomes" id="UP000490535"/>
    </source>
</evidence>
<comment type="similarity">
    <text evidence="1">Belongs to the LysR transcriptional regulatory family.</text>
</comment>
<gene>
    <name evidence="6" type="primary">dmlR_8</name>
    <name evidence="6" type="ORF">GAK29_01397</name>
</gene>
<accession>A0A833PGT4</accession>
<dbReference type="Gene3D" id="1.10.10.10">
    <property type="entry name" value="Winged helix-like DNA-binding domain superfamily/Winged helix DNA-binding domain"/>
    <property type="match status" value="1"/>
</dbReference>
<dbReference type="InterPro" id="IPR036390">
    <property type="entry name" value="WH_DNA-bd_sf"/>
</dbReference>
<dbReference type="GO" id="GO:0043565">
    <property type="term" value="F:sequence-specific DNA binding"/>
    <property type="evidence" value="ECO:0007669"/>
    <property type="project" value="TreeGrafter"/>
</dbReference>
<evidence type="ECO:0000313" key="6">
    <source>
        <dbReference type="EMBL" id="KAF1026260.1"/>
    </source>
</evidence>
<dbReference type="GO" id="GO:0006351">
    <property type="term" value="P:DNA-templated transcription"/>
    <property type="evidence" value="ECO:0007669"/>
    <property type="project" value="TreeGrafter"/>
</dbReference>
<evidence type="ECO:0000256" key="3">
    <source>
        <dbReference type="ARBA" id="ARBA00023125"/>
    </source>
</evidence>
<name>A0A833PGT4_ACIBZ</name>
<dbReference type="PANTHER" id="PTHR30537">
    <property type="entry name" value="HTH-TYPE TRANSCRIPTIONAL REGULATOR"/>
    <property type="match status" value="1"/>
</dbReference>
<feature type="domain" description="HTH lysR-type" evidence="5">
    <location>
        <begin position="1"/>
        <end position="60"/>
    </location>
</feature>
<evidence type="ECO:0000256" key="4">
    <source>
        <dbReference type="ARBA" id="ARBA00023163"/>
    </source>
</evidence>
<dbReference type="PROSITE" id="PS50931">
    <property type="entry name" value="HTH_LYSR"/>
    <property type="match status" value="1"/>
</dbReference>
<dbReference type="SUPFAM" id="SSF46785">
    <property type="entry name" value="Winged helix' DNA-binding domain"/>
    <property type="match status" value="1"/>
</dbReference>
<evidence type="ECO:0000256" key="2">
    <source>
        <dbReference type="ARBA" id="ARBA00023015"/>
    </source>
</evidence>
<keyword evidence="3" id="KW-0238">DNA-binding</keyword>
<keyword evidence="4" id="KW-0804">Transcription</keyword>
<reference evidence="7" key="1">
    <citation type="journal article" date="2020" name="MBio">
        <title>Horizontal gene transfer to a defensive symbiont with a reduced genome amongst a multipartite beetle microbiome.</title>
        <authorList>
            <person name="Waterworth S.C."/>
            <person name="Florez L.V."/>
            <person name="Rees E.R."/>
            <person name="Hertweck C."/>
            <person name="Kaltenpoth M."/>
            <person name="Kwan J.C."/>
        </authorList>
    </citation>
    <scope>NUCLEOTIDE SEQUENCE [LARGE SCALE GENOMIC DNA]</scope>
</reference>
<proteinExistence type="inferred from homology"/>